<keyword evidence="2" id="KW-0964">Secreted</keyword>
<dbReference type="InterPro" id="IPR050507">
    <property type="entry name" value="PDGF/VEGF_growth_factor"/>
</dbReference>
<evidence type="ECO:0000256" key="3">
    <source>
        <dbReference type="ARBA" id="ARBA00023030"/>
    </source>
</evidence>
<dbReference type="InterPro" id="IPR000072">
    <property type="entry name" value="PDGF/VEGF_dom"/>
</dbReference>
<protein>
    <recommendedName>
        <fullName evidence="8">Platelet-derived growth factor (PDGF) family profile domain-containing protein</fullName>
    </recommendedName>
</protein>
<dbReference type="GO" id="GO:0016020">
    <property type="term" value="C:membrane"/>
    <property type="evidence" value="ECO:0007669"/>
    <property type="project" value="InterPro"/>
</dbReference>
<evidence type="ECO:0000256" key="5">
    <source>
        <dbReference type="RuleBase" id="RU003818"/>
    </source>
</evidence>
<dbReference type="Pfam" id="PF00341">
    <property type="entry name" value="PDGF"/>
    <property type="match status" value="1"/>
</dbReference>
<dbReference type="GO" id="GO:0001666">
    <property type="term" value="P:response to hypoxia"/>
    <property type="evidence" value="ECO:0007669"/>
    <property type="project" value="TreeGrafter"/>
</dbReference>
<dbReference type="SUPFAM" id="SSF57593">
    <property type="entry name" value="Heparin-binding domain from vascular endothelial growth factor"/>
    <property type="match status" value="1"/>
</dbReference>
<dbReference type="OrthoDB" id="6370328at2759"/>
<evidence type="ECO:0000313" key="9">
    <source>
        <dbReference type="EMBL" id="KAG8437960.1"/>
    </source>
</evidence>
<dbReference type="GO" id="GO:0045766">
    <property type="term" value="P:positive regulation of angiogenesis"/>
    <property type="evidence" value="ECO:0007669"/>
    <property type="project" value="TreeGrafter"/>
</dbReference>
<dbReference type="GO" id="GO:0005615">
    <property type="term" value="C:extracellular space"/>
    <property type="evidence" value="ECO:0007669"/>
    <property type="project" value="TreeGrafter"/>
</dbReference>
<dbReference type="GO" id="GO:0001938">
    <property type="term" value="P:positive regulation of endothelial cell proliferation"/>
    <property type="evidence" value="ECO:0007669"/>
    <property type="project" value="TreeGrafter"/>
</dbReference>
<dbReference type="Gene3D" id="2.10.90.10">
    <property type="entry name" value="Cystine-knot cytokines"/>
    <property type="match status" value="1"/>
</dbReference>
<keyword evidence="10" id="KW-1185">Reference proteome</keyword>
<sequence length="213" mass="24101">MGGRRAWCLVVLPFLLHCTWCPTSGPHSPDFKKVGEGLSWMDIYNRSQCQPRWVLLNLLTEFPHFSDFLFLPPCVSVQRCAGCCMDEALICSPLHTRNVTMQVIKTKSLQSDLTNISITQHSSCQCRPKSSVRLKTHSLSVAGEKKPKKRRRKGKYGRGLSTTAWSPCPSCNRHRTLNPVTCECICGVSEEQCLQKGQQFNKERCRCEKVTVP</sequence>
<proteinExistence type="inferred from homology"/>
<dbReference type="FunFam" id="2.10.90.10:FF:000030">
    <property type="entry name" value="Vascular endothelial growth factor B"/>
    <property type="match status" value="1"/>
</dbReference>
<dbReference type="InterPro" id="IPR036841">
    <property type="entry name" value="VEGF_C_sf"/>
</dbReference>
<dbReference type="SUPFAM" id="SSF57501">
    <property type="entry name" value="Cystine-knot cytokines"/>
    <property type="match status" value="1"/>
</dbReference>
<feature type="domain" description="Platelet-derived growth factor (PDGF) family profile" evidence="8">
    <location>
        <begin position="36"/>
        <end position="131"/>
    </location>
</feature>
<dbReference type="GO" id="GO:0038084">
    <property type="term" value="P:vascular endothelial growth factor signaling pathway"/>
    <property type="evidence" value="ECO:0007669"/>
    <property type="project" value="TreeGrafter"/>
</dbReference>
<gene>
    <name evidence="9" type="ORF">GDO86_008592</name>
</gene>
<dbReference type="GO" id="GO:0005172">
    <property type="term" value="F:vascular endothelial growth factor receptor binding"/>
    <property type="evidence" value="ECO:0007669"/>
    <property type="project" value="TreeGrafter"/>
</dbReference>
<dbReference type="PANTHER" id="PTHR12025:SF17">
    <property type="entry name" value="VASCULAR ENDOTHELIAL GROWTH FACTOR B"/>
    <property type="match status" value="1"/>
</dbReference>
<dbReference type="Gene3D" id="2.10.160.10">
    <property type="entry name" value="Vascular endothelial growth factor, heparin-binding domain"/>
    <property type="match status" value="1"/>
</dbReference>
<dbReference type="GO" id="GO:0008083">
    <property type="term" value="F:growth factor activity"/>
    <property type="evidence" value="ECO:0007669"/>
    <property type="project" value="UniProtKB-KW"/>
</dbReference>
<dbReference type="Proteomes" id="UP000812440">
    <property type="component" value="Chromosome 4"/>
</dbReference>
<keyword evidence="3 5" id="KW-0339">Growth factor</keyword>
<dbReference type="GO" id="GO:0048010">
    <property type="term" value="P:vascular endothelial growth factor receptor signaling pathway"/>
    <property type="evidence" value="ECO:0007669"/>
    <property type="project" value="TreeGrafter"/>
</dbReference>
<accession>A0A8T2J3Q1</accession>
<reference evidence="9" key="1">
    <citation type="thesis" date="2020" institute="ProQuest LLC" country="789 East Eisenhower Parkway, Ann Arbor, MI, USA">
        <title>Comparative Genomics and Chromosome Evolution.</title>
        <authorList>
            <person name="Mudd A.B."/>
        </authorList>
    </citation>
    <scope>NUCLEOTIDE SEQUENCE</scope>
    <source>
        <strain evidence="9">Female2</strain>
        <tissue evidence="9">Blood</tissue>
    </source>
</reference>
<evidence type="ECO:0000256" key="6">
    <source>
        <dbReference type="SAM" id="MobiDB-lite"/>
    </source>
</evidence>
<dbReference type="GO" id="GO:0042056">
    <property type="term" value="F:chemoattractant activity"/>
    <property type="evidence" value="ECO:0007669"/>
    <property type="project" value="TreeGrafter"/>
</dbReference>
<dbReference type="SMART" id="SM00141">
    <property type="entry name" value="PDGF"/>
    <property type="match status" value="1"/>
</dbReference>
<keyword evidence="4" id="KW-1015">Disulfide bond</keyword>
<comment type="caution">
    <text evidence="9">The sequence shown here is derived from an EMBL/GenBank/DDBJ whole genome shotgun (WGS) entry which is preliminary data.</text>
</comment>
<evidence type="ECO:0000313" key="10">
    <source>
        <dbReference type="Proteomes" id="UP000812440"/>
    </source>
</evidence>
<evidence type="ECO:0000259" key="8">
    <source>
        <dbReference type="PROSITE" id="PS50278"/>
    </source>
</evidence>
<evidence type="ECO:0000256" key="2">
    <source>
        <dbReference type="ARBA" id="ARBA00022525"/>
    </source>
</evidence>
<dbReference type="GO" id="GO:0060754">
    <property type="term" value="P:positive regulation of mast cell chemotaxis"/>
    <property type="evidence" value="ECO:0007669"/>
    <property type="project" value="TreeGrafter"/>
</dbReference>
<comment type="similarity">
    <text evidence="5">Belongs to the PDGF/VEGF growth factor family.</text>
</comment>
<comment type="subcellular location">
    <subcellularLocation>
        <location evidence="1">Secreted</location>
    </subcellularLocation>
</comment>
<dbReference type="PROSITE" id="PS00249">
    <property type="entry name" value="PDGF_1"/>
    <property type="match status" value="1"/>
</dbReference>
<dbReference type="GO" id="GO:0008201">
    <property type="term" value="F:heparin binding"/>
    <property type="evidence" value="ECO:0007669"/>
    <property type="project" value="InterPro"/>
</dbReference>
<evidence type="ECO:0000256" key="7">
    <source>
        <dbReference type="SAM" id="SignalP"/>
    </source>
</evidence>
<evidence type="ECO:0000256" key="4">
    <source>
        <dbReference type="ARBA" id="ARBA00023157"/>
    </source>
</evidence>
<dbReference type="EMBL" id="JAACNH010000007">
    <property type="protein sequence ID" value="KAG8437960.1"/>
    <property type="molecule type" value="Genomic_DNA"/>
</dbReference>
<dbReference type="InterPro" id="IPR029034">
    <property type="entry name" value="Cystine-knot_cytokine"/>
</dbReference>
<keyword evidence="7" id="KW-0732">Signal</keyword>
<dbReference type="GO" id="GO:0050930">
    <property type="term" value="P:induction of positive chemotaxis"/>
    <property type="evidence" value="ECO:0007669"/>
    <property type="project" value="TreeGrafter"/>
</dbReference>
<feature type="signal peptide" evidence="7">
    <location>
        <begin position="1"/>
        <end position="21"/>
    </location>
</feature>
<dbReference type="PROSITE" id="PS50278">
    <property type="entry name" value="PDGF_2"/>
    <property type="match status" value="1"/>
</dbReference>
<dbReference type="PANTHER" id="PTHR12025">
    <property type="entry name" value="VASCULAR ENDOTHELIAL GROWTH FACTOR"/>
    <property type="match status" value="1"/>
</dbReference>
<evidence type="ECO:0000256" key="1">
    <source>
        <dbReference type="ARBA" id="ARBA00004613"/>
    </source>
</evidence>
<feature type="region of interest" description="Disordered" evidence="6">
    <location>
        <begin position="139"/>
        <end position="159"/>
    </location>
</feature>
<feature type="compositionally biased region" description="Basic residues" evidence="6">
    <location>
        <begin position="146"/>
        <end position="156"/>
    </location>
</feature>
<dbReference type="GO" id="GO:0002040">
    <property type="term" value="P:sprouting angiogenesis"/>
    <property type="evidence" value="ECO:0007669"/>
    <property type="project" value="TreeGrafter"/>
</dbReference>
<dbReference type="AlphaFoldDB" id="A0A8T2J3Q1"/>
<name>A0A8T2J3Q1_9PIPI</name>
<feature type="chain" id="PRO_5035769907" description="Platelet-derived growth factor (PDGF) family profile domain-containing protein" evidence="7">
    <location>
        <begin position="22"/>
        <end position="213"/>
    </location>
</feature>
<organism evidence="9 10">
    <name type="scientific">Hymenochirus boettgeri</name>
    <name type="common">Congo dwarf clawed frog</name>
    <dbReference type="NCBI Taxonomy" id="247094"/>
    <lineage>
        <taxon>Eukaryota</taxon>
        <taxon>Metazoa</taxon>
        <taxon>Chordata</taxon>
        <taxon>Craniata</taxon>
        <taxon>Vertebrata</taxon>
        <taxon>Euteleostomi</taxon>
        <taxon>Amphibia</taxon>
        <taxon>Batrachia</taxon>
        <taxon>Anura</taxon>
        <taxon>Pipoidea</taxon>
        <taxon>Pipidae</taxon>
        <taxon>Pipinae</taxon>
        <taxon>Hymenochirus</taxon>
    </lineage>
</organism>
<dbReference type="InterPro" id="IPR023581">
    <property type="entry name" value="PD_growth_factor_CS"/>
</dbReference>